<accession>A0A840I8B0</accession>
<dbReference type="InterPro" id="IPR016039">
    <property type="entry name" value="Thiolase-like"/>
</dbReference>
<evidence type="ECO:0000259" key="10">
    <source>
        <dbReference type="Pfam" id="PF02803"/>
    </source>
</evidence>
<dbReference type="InterPro" id="IPR020615">
    <property type="entry name" value="Thiolase_acyl_enz_int_AS"/>
</dbReference>
<dbReference type="PIRSF" id="PIRSF000429">
    <property type="entry name" value="Ac-CoA_Ac_transf"/>
    <property type="match status" value="1"/>
</dbReference>
<dbReference type="NCBIfam" id="NF006552">
    <property type="entry name" value="PRK09051.1"/>
    <property type="match status" value="1"/>
</dbReference>
<feature type="domain" description="Thiolase N-terminal" evidence="9">
    <location>
        <begin position="4"/>
        <end position="262"/>
    </location>
</feature>
<dbReference type="PROSITE" id="PS00099">
    <property type="entry name" value="THIOLASE_3"/>
    <property type="match status" value="1"/>
</dbReference>
<protein>
    <recommendedName>
        <fullName evidence="6">Probable acetyl-CoA acetyltransferase</fullName>
        <ecNumber evidence="2">2.3.1.9</ecNumber>
    </recommendedName>
    <alternativeName>
        <fullName evidence="5">Acetoacetyl-CoA thiolase</fullName>
    </alternativeName>
</protein>
<feature type="domain" description="Thiolase C-terminal" evidence="10">
    <location>
        <begin position="271"/>
        <end position="390"/>
    </location>
</feature>
<dbReference type="NCBIfam" id="TIGR01930">
    <property type="entry name" value="AcCoA-C-Actrans"/>
    <property type="match status" value="1"/>
</dbReference>
<dbReference type="EC" id="2.3.1.9" evidence="2"/>
<feature type="active site" description="Proton acceptor" evidence="7">
    <location>
        <position position="379"/>
    </location>
</feature>
<dbReference type="EMBL" id="JACHNU010000001">
    <property type="protein sequence ID" value="MBB4660762.1"/>
    <property type="molecule type" value="Genomic_DNA"/>
</dbReference>
<evidence type="ECO:0000313" key="11">
    <source>
        <dbReference type="EMBL" id="MBB4660762.1"/>
    </source>
</evidence>
<dbReference type="Pfam" id="PF02803">
    <property type="entry name" value="Thiolase_C"/>
    <property type="match status" value="1"/>
</dbReference>
<evidence type="ECO:0000256" key="7">
    <source>
        <dbReference type="PIRSR" id="PIRSR000429-1"/>
    </source>
</evidence>
<keyword evidence="4 8" id="KW-0012">Acyltransferase</keyword>
<name>A0A840I8B0_9ACTN</name>
<dbReference type="Gene3D" id="3.40.47.10">
    <property type="match status" value="2"/>
</dbReference>
<dbReference type="GO" id="GO:0003985">
    <property type="term" value="F:acetyl-CoA C-acetyltransferase activity"/>
    <property type="evidence" value="ECO:0007669"/>
    <property type="project" value="UniProtKB-EC"/>
</dbReference>
<dbReference type="PANTHER" id="PTHR18919">
    <property type="entry name" value="ACETYL-COA C-ACYLTRANSFERASE"/>
    <property type="match status" value="1"/>
</dbReference>
<comment type="similarity">
    <text evidence="1 8">Belongs to the thiolase-like superfamily. Thiolase family.</text>
</comment>
<dbReference type="PROSITE" id="PS00098">
    <property type="entry name" value="THIOLASE_1"/>
    <property type="match status" value="1"/>
</dbReference>
<evidence type="ECO:0000256" key="2">
    <source>
        <dbReference type="ARBA" id="ARBA00012705"/>
    </source>
</evidence>
<feature type="active site" description="Acyl-thioester intermediate" evidence="7">
    <location>
        <position position="89"/>
    </location>
</feature>
<comment type="caution">
    <text evidence="11">The sequence shown here is derived from an EMBL/GenBank/DDBJ whole genome shotgun (WGS) entry which is preliminary data.</text>
</comment>
<dbReference type="SUPFAM" id="SSF53901">
    <property type="entry name" value="Thiolase-like"/>
    <property type="match status" value="2"/>
</dbReference>
<gene>
    <name evidence="11" type="ORF">BDZ31_000335</name>
</gene>
<proteinExistence type="inferred from homology"/>
<evidence type="ECO:0000313" key="12">
    <source>
        <dbReference type="Proteomes" id="UP000585272"/>
    </source>
</evidence>
<reference evidence="11 12" key="1">
    <citation type="submission" date="2020-08" db="EMBL/GenBank/DDBJ databases">
        <title>Genomic Encyclopedia of Archaeal and Bacterial Type Strains, Phase II (KMG-II): from individual species to whole genera.</title>
        <authorList>
            <person name="Goeker M."/>
        </authorList>
    </citation>
    <scope>NUCLEOTIDE SEQUENCE [LARGE SCALE GENOMIC DNA]</scope>
    <source>
        <strain evidence="11 12">DSM 23288</strain>
    </source>
</reference>
<evidence type="ECO:0000256" key="8">
    <source>
        <dbReference type="RuleBase" id="RU003557"/>
    </source>
</evidence>
<dbReference type="AlphaFoldDB" id="A0A840I8B0"/>
<dbReference type="CDD" id="cd00751">
    <property type="entry name" value="thiolase"/>
    <property type="match status" value="1"/>
</dbReference>
<dbReference type="InterPro" id="IPR020617">
    <property type="entry name" value="Thiolase_C"/>
</dbReference>
<dbReference type="InterPro" id="IPR020610">
    <property type="entry name" value="Thiolase_AS"/>
</dbReference>
<dbReference type="InterPro" id="IPR002155">
    <property type="entry name" value="Thiolase"/>
</dbReference>
<dbReference type="Proteomes" id="UP000585272">
    <property type="component" value="Unassembled WGS sequence"/>
</dbReference>
<evidence type="ECO:0000256" key="5">
    <source>
        <dbReference type="ARBA" id="ARBA00030755"/>
    </source>
</evidence>
<dbReference type="InterPro" id="IPR020616">
    <property type="entry name" value="Thiolase_N"/>
</dbReference>
<evidence type="ECO:0000259" key="9">
    <source>
        <dbReference type="Pfam" id="PF00108"/>
    </source>
</evidence>
<organism evidence="11 12">
    <name type="scientific">Conexibacter arvalis</name>
    <dbReference type="NCBI Taxonomy" id="912552"/>
    <lineage>
        <taxon>Bacteria</taxon>
        <taxon>Bacillati</taxon>
        <taxon>Actinomycetota</taxon>
        <taxon>Thermoleophilia</taxon>
        <taxon>Solirubrobacterales</taxon>
        <taxon>Conexibacteraceae</taxon>
        <taxon>Conexibacter</taxon>
    </lineage>
</organism>
<evidence type="ECO:0000256" key="6">
    <source>
        <dbReference type="ARBA" id="ARBA00040529"/>
    </source>
</evidence>
<sequence>MTDVVIASAARTAVGGYGKSLKDVPPNELGATAARAAIERAGLQPEQIEHVVFGNVIHTEPRDMYMARVVGMKAGVPQETPAFTVNRLCGTGVQSIVSAAQAIQSGDVDVALAGGCESMSRGPYWLPTGRWGARMGEAAVTDPVSGALTDPFNDILMGVTAENLAERGGITREQQDAFAVESHRRAAAARDAGKFEGEIVPLTLKTRKGEVEFKVDEHIRDDASIESMAKLKPVFKRDGGTVTAGNASGMNDAGAATVLMSAAKAQELGTQVRARILGYATCGVDPKIMGIGPVPAIRKVLDRAGLGLDQIGVFELNEAFAAQALAVMQDLDLDPAKVNPNGGAVGLGHPISATGTVITTKAISEMEREGHDYGIVSLCIGGGQGIALLLGKP</sequence>
<dbReference type="RefSeq" id="WP_183338358.1">
    <property type="nucleotide sequence ID" value="NZ_JACHNU010000001.1"/>
</dbReference>
<dbReference type="PANTHER" id="PTHR18919:SF107">
    <property type="entry name" value="ACETYL-COA ACETYLTRANSFERASE, CYTOSOLIC"/>
    <property type="match status" value="1"/>
</dbReference>
<keyword evidence="3 8" id="KW-0808">Transferase</keyword>
<dbReference type="FunFam" id="3.40.47.10:FF:000010">
    <property type="entry name" value="Acetyl-CoA acetyltransferase (Thiolase)"/>
    <property type="match status" value="1"/>
</dbReference>
<keyword evidence="12" id="KW-1185">Reference proteome</keyword>
<feature type="active site" description="Proton acceptor" evidence="7">
    <location>
        <position position="349"/>
    </location>
</feature>
<evidence type="ECO:0000256" key="1">
    <source>
        <dbReference type="ARBA" id="ARBA00010982"/>
    </source>
</evidence>
<evidence type="ECO:0000256" key="4">
    <source>
        <dbReference type="ARBA" id="ARBA00023315"/>
    </source>
</evidence>
<evidence type="ECO:0000256" key="3">
    <source>
        <dbReference type="ARBA" id="ARBA00022679"/>
    </source>
</evidence>
<dbReference type="Pfam" id="PF00108">
    <property type="entry name" value="Thiolase_N"/>
    <property type="match status" value="1"/>
</dbReference>